<gene>
    <name evidence="1" type="ORF">ACFR9U_01180</name>
</gene>
<dbReference type="PANTHER" id="PTHR38436:SF1">
    <property type="entry name" value="ESTER CYCLASE"/>
    <property type="match status" value="1"/>
</dbReference>
<dbReference type="Pfam" id="PF07366">
    <property type="entry name" value="SnoaL"/>
    <property type="match status" value="1"/>
</dbReference>
<sequence length="152" mass="16858">MTVRDAELRAVVRRDVVDVWGEGDVDVLDEIVAPDIVIHEPSAQDDVEGRDSYRELVETYRTAFPDYDTTVETVTTDEDTAMVRYTARGTNDGEFMGMAPTGRSVVATGMEQFRVADGVIAEKWSLFDTLGLLQQLDVVPGIEELVRRAADS</sequence>
<dbReference type="SUPFAM" id="SSF54427">
    <property type="entry name" value="NTF2-like"/>
    <property type="match status" value="1"/>
</dbReference>
<dbReference type="Proteomes" id="UP001597119">
    <property type="component" value="Unassembled WGS sequence"/>
</dbReference>
<proteinExistence type="predicted"/>
<dbReference type="Gene3D" id="3.10.450.50">
    <property type="match status" value="1"/>
</dbReference>
<dbReference type="PANTHER" id="PTHR38436">
    <property type="entry name" value="POLYKETIDE CYCLASE SNOAL-LIKE DOMAIN"/>
    <property type="match status" value="1"/>
</dbReference>
<evidence type="ECO:0000313" key="1">
    <source>
        <dbReference type="EMBL" id="MFD1585578.1"/>
    </source>
</evidence>
<evidence type="ECO:0000313" key="2">
    <source>
        <dbReference type="Proteomes" id="UP001597119"/>
    </source>
</evidence>
<dbReference type="EMBL" id="JBHUDJ010000001">
    <property type="protein sequence ID" value="MFD1585578.1"/>
    <property type="molecule type" value="Genomic_DNA"/>
</dbReference>
<accession>A0ABD6C7W3</accession>
<dbReference type="InterPro" id="IPR032710">
    <property type="entry name" value="NTF2-like_dom_sf"/>
</dbReference>
<keyword evidence="2" id="KW-1185">Reference proteome</keyword>
<comment type="caution">
    <text evidence="1">The sequence shown here is derived from an EMBL/GenBank/DDBJ whole genome shotgun (WGS) entry which is preliminary data.</text>
</comment>
<organism evidence="1 2">
    <name type="scientific">Halorientalis brevis</name>
    <dbReference type="NCBI Taxonomy" id="1126241"/>
    <lineage>
        <taxon>Archaea</taxon>
        <taxon>Methanobacteriati</taxon>
        <taxon>Methanobacteriota</taxon>
        <taxon>Stenosarchaea group</taxon>
        <taxon>Halobacteria</taxon>
        <taxon>Halobacteriales</taxon>
        <taxon>Haloarculaceae</taxon>
        <taxon>Halorientalis</taxon>
    </lineage>
</organism>
<protein>
    <submittedName>
        <fullName evidence="1">Ester cyclase</fullName>
    </submittedName>
</protein>
<dbReference type="InterPro" id="IPR009959">
    <property type="entry name" value="Cyclase_SnoaL-like"/>
</dbReference>
<name>A0ABD6C7W3_9EURY</name>
<reference evidence="1 2" key="1">
    <citation type="journal article" date="2019" name="Int. J. Syst. Evol. Microbiol.">
        <title>The Global Catalogue of Microorganisms (GCM) 10K type strain sequencing project: providing services to taxonomists for standard genome sequencing and annotation.</title>
        <authorList>
            <consortium name="The Broad Institute Genomics Platform"/>
            <consortium name="The Broad Institute Genome Sequencing Center for Infectious Disease"/>
            <person name="Wu L."/>
            <person name="Ma J."/>
        </authorList>
    </citation>
    <scope>NUCLEOTIDE SEQUENCE [LARGE SCALE GENOMIC DNA]</scope>
    <source>
        <strain evidence="1 2">CGMCC 1.12125</strain>
    </source>
</reference>
<dbReference type="RefSeq" id="WP_247377533.1">
    <property type="nucleotide sequence ID" value="NZ_JALLGV010000003.1"/>
</dbReference>
<dbReference type="AlphaFoldDB" id="A0ABD6C7W3"/>